<dbReference type="Gene3D" id="3.40.50.2000">
    <property type="entry name" value="Glycogen Phosphorylase B"/>
    <property type="match status" value="2"/>
</dbReference>
<dbReference type="OrthoDB" id="9797795at2"/>
<dbReference type="EMBL" id="FWXS01000002">
    <property type="protein sequence ID" value="SMC46558.1"/>
    <property type="molecule type" value="Genomic_DNA"/>
</dbReference>
<sequence length="345" mass="39728">MKIPGRINSIRRRITRGLTASVGKTKTNYQNINIQKILICRPNQRLGNLLLITPLVQEVINTFPNCKIDMFVRGGLAPVIFENYENIDKIIQLPKKPFNQKFKYVSSWISLKKKSYDLVINIYSESSSGRLSTKFTKSKIKFYGDSYAETDEKPADYIHFAKHPIYNLRHDLSQIGIDTSKNTMPYLDIKLNHSEIEKGKTIIDSIVKNDKKIISIFTFATGAKCYSKEWWTEFYEKLKIAFPDYNIVEILPVENVSQINFQAHTFYSKDIREIASVIRNTSVFIGADSGMMHLASASQTPTIGLFEVTYDKKYEPYNDESISINTNNFDMDYIIKSVEKIISNE</sequence>
<dbReference type="GO" id="GO:0009244">
    <property type="term" value="P:lipopolysaccharide core region biosynthetic process"/>
    <property type="evidence" value="ECO:0007669"/>
    <property type="project" value="TreeGrafter"/>
</dbReference>
<dbReference type="InterPro" id="IPR051199">
    <property type="entry name" value="LPS_LOS_Heptosyltrfase"/>
</dbReference>
<dbReference type="Pfam" id="PF01075">
    <property type="entry name" value="Glyco_transf_9"/>
    <property type="match status" value="1"/>
</dbReference>
<proteinExistence type="predicted"/>
<dbReference type="PANTHER" id="PTHR30160">
    <property type="entry name" value="TETRAACYLDISACCHARIDE 4'-KINASE-RELATED"/>
    <property type="match status" value="1"/>
</dbReference>
<dbReference type="STRING" id="1434700.SAMN06296427_102412"/>
<evidence type="ECO:0000313" key="3">
    <source>
        <dbReference type="EMBL" id="SMC46558.1"/>
    </source>
</evidence>
<dbReference type="GO" id="GO:0008713">
    <property type="term" value="F:ADP-heptose-lipopolysaccharide heptosyltransferase activity"/>
    <property type="evidence" value="ECO:0007669"/>
    <property type="project" value="TreeGrafter"/>
</dbReference>
<dbReference type="Proteomes" id="UP000192393">
    <property type="component" value="Unassembled WGS sequence"/>
</dbReference>
<dbReference type="InterPro" id="IPR002201">
    <property type="entry name" value="Glyco_trans_9"/>
</dbReference>
<name>A0A1W1ZEU8_9FLAO</name>
<evidence type="ECO:0000256" key="2">
    <source>
        <dbReference type="ARBA" id="ARBA00022679"/>
    </source>
</evidence>
<dbReference type="GO" id="GO:0005829">
    <property type="term" value="C:cytosol"/>
    <property type="evidence" value="ECO:0007669"/>
    <property type="project" value="TreeGrafter"/>
</dbReference>
<keyword evidence="4" id="KW-1185">Reference proteome</keyword>
<protein>
    <submittedName>
        <fullName evidence="3">ADP-heptose:LPS heptosyltransferase</fullName>
    </submittedName>
</protein>
<reference evidence="3 4" key="1">
    <citation type="submission" date="2017-04" db="EMBL/GenBank/DDBJ databases">
        <authorList>
            <person name="Afonso C.L."/>
            <person name="Miller P.J."/>
            <person name="Scott M.A."/>
            <person name="Spackman E."/>
            <person name="Goraichik I."/>
            <person name="Dimitrov K.M."/>
            <person name="Suarez D.L."/>
            <person name="Swayne D.E."/>
        </authorList>
    </citation>
    <scope>NUCLEOTIDE SEQUENCE [LARGE SCALE GENOMIC DNA]</scope>
    <source>
        <strain evidence="3 4">CGMCC 1.12708</strain>
    </source>
</reference>
<accession>A0A1W1ZEU8</accession>
<dbReference type="CDD" id="cd03789">
    <property type="entry name" value="GT9_LPS_heptosyltransferase"/>
    <property type="match status" value="1"/>
</dbReference>
<gene>
    <name evidence="3" type="ORF">SAMN06296427_102412</name>
</gene>
<keyword evidence="1" id="KW-0328">Glycosyltransferase</keyword>
<evidence type="ECO:0000256" key="1">
    <source>
        <dbReference type="ARBA" id="ARBA00022676"/>
    </source>
</evidence>
<dbReference type="SUPFAM" id="SSF53756">
    <property type="entry name" value="UDP-Glycosyltransferase/glycogen phosphorylase"/>
    <property type="match status" value="1"/>
</dbReference>
<dbReference type="RefSeq" id="WP_084016555.1">
    <property type="nucleotide sequence ID" value="NZ_FWXS01000002.1"/>
</dbReference>
<dbReference type="PANTHER" id="PTHR30160:SF1">
    <property type="entry name" value="LIPOPOLYSACCHARIDE 1,2-N-ACETYLGLUCOSAMINETRANSFERASE-RELATED"/>
    <property type="match status" value="1"/>
</dbReference>
<keyword evidence="2 3" id="KW-0808">Transferase</keyword>
<dbReference type="AlphaFoldDB" id="A0A1W1ZEU8"/>
<organism evidence="3 4">
    <name type="scientific">Moheibacter sediminis</name>
    <dbReference type="NCBI Taxonomy" id="1434700"/>
    <lineage>
        <taxon>Bacteria</taxon>
        <taxon>Pseudomonadati</taxon>
        <taxon>Bacteroidota</taxon>
        <taxon>Flavobacteriia</taxon>
        <taxon>Flavobacteriales</taxon>
        <taxon>Weeksellaceae</taxon>
        <taxon>Moheibacter</taxon>
    </lineage>
</organism>
<evidence type="ECO:0000313" key="4">
    <source>
        <dbReference type="Proteomes" id="UP000192393"/>
    </source>
</evidence>